<comment type="caution">
    <text evidence="1">The sequence shown here is derived from an EMBL/GenBank/DDBJ whole genome shotgun (WGS) entry which is preliminary data.</text>
</comment>
<dbReference type="AlphaFoldDB" id="A0A428TD64"/>
<dbReference type="Pfam" id="PF05721">
    <property type="entry name" value="PhyH"/>
    <property type="match status" value="1"/>
</dbReference>
<gene>
    <name evidence="1" type="ORF">CDV31_011953</name>
</gene>
<protein>
    <recommendedName>
        <fullName evidence="3">Phytanoyl-CoA dioxygenase</fullName>
    </recommendedName>
</protein>
<organism evidence="1 2">
    <name type="scientific">Fusarium ambrosium</name>
    <dbReference type="NCBI Taxonomy" id="131363"/>
    <lineage>
        <taxon>Eukaryota</taxon>
        <taxon>Fungi</taxon>
        <taxon>Dikarya</taxon>
        <taxon>Ascomycota</taxon>
        <taxon>Pezizomycotina</taxon>
        <taxon>Sordariomycetes</taxon>
        <taxon>Hypocreomycetidae</taxon>
        <taxon>Hypocreales</taxon>
        <taxon>Nectriaceae</taxon>
        <taxon>Fusarium</taxon>
        <taxon>Fusarium solani species complex</taxon>
    </lineage>
</organism>
<keyword evidence="2" id="KW-1185">Reference proteome</keyword>
<accession>A0A428TD64</accession>
<dbReference type="PANTHER" id="PTHR40128">
    <property type="entry name" value="EXPRESSED PROTEIN"/>
    <property type="match status" value="1"/>
</dbReference>
<evidence type="ECO:0000313" key="1">
    <source>
        <dbReference type="EMBL" id="RSL99972.1"/>
    </source>
</evidence>
<dbReference type="EMBL" id="NIZV01000212">
    <property type="protein sequence ID" value="RSL99972.1"/>
    <property type="molecule type" value="Genomic_DNA"/>
</dbReference>
<reference evidence="1 2" key="1">
    <citation type="submission" date="2017-06" db="EMBL/GenBank/DDBJ databases">
        <title>Cmopartive genomic analysis of Ambrosia Fusariam Clade fungi.</title>
        <authorList>
            <person name="Stajich J.E."/>
            <person name="Carrillo J."/>
            <person name="Kijimoto T."/>
            <person name="Eskalen A."/>
            <person name="O'Donnell K."/>
            <person name="Kasson M."/>
        </authorList>
    </citation>
    <scope>NUCLEOTIDE SEQUENCE [LARGE SCALE GENOMIC DNA]</scope>
    <source>
        <strain evidence="1 2">NRRL 20438</strain>
    </source>
</reference>
<dbReference type="SUPFAM" id="SSF51197">
    <property type="entry name" value="Clavaminate synthase-like"/>
    <property type="match status" value="1"/>
</dbReference>
<evidence type="ECO:0000313" key="2">
    <source>
        <dbReference type="Proteomes" id="UP000288429"/>
    </source>
</evidence>
<dbReference type="PANTHER" id="PTHR40128:SF1">
    <property type="entry name" value="PHYTANOYL-COA HYDROXYLASE"/>
    <property type="match status" value="1"/>
</dbReference>
<dbReference type="Proteomes" id="UP000288429">
    <property type="component" value="Unassembled WGS sequence"/>
</dbReference>
<dbReference type="Gene3D" id="2.60.120.620">
    <property type="entry name" value="q2cbj1_9rhob like domain"/>
    <property type="match status" value="1"/>
</dbReference>
<proteinExistence type="predicted"/>
<sequence>MATTLPPNGPLNLDAGLQRPHFQQQETRGSNIPTLYGNDGEIQDAKLSYPLLPRYPGRGTKKTILARWCNLGLLDPDLVNDFRAAYLSMMDDGTNMLKPDTDPREGIFNPDTDWREFTLPGAPRVAAGLPDTGPFVENGIRSHDWTRYQEFKEAVGKHIGPFIGDVLGFEESWCLPRSLLRCAIPGGEITRVHFDQIFLRAGPPTSVTAWVPIGDVEVEGGGLIYLDRAHDIGVKYEEDFSKMNTGLSDEERMSAFNKNMEKGGWLDKNASRFGNKWSRAWLAGAYEAGDVVFHTPSTIHAGAKNRSPKGRVRVSTDLRFVDKAKPYDERWTFLTYSENDPNVARKTALRKQT</sequence>
<name>A0A428TD64_9HYPO</name>
<dbReference type="InterPro" id="IPR008775">
    <property type="entry name" value="Phytyl_CoA_dOase-like"/>
</dbReference>
<evidence type="ECO:0008006" key="3">
    <source>
        <dbReference type="Google" id="ProtNLM"/>
    </source>
</evidence>